<name>A0A507EHY7_9FUNG</name>
<dbReference type="Gene3D" id="3.10.580.10">
    <property type="entry name" value="CBS-domain"/>
    <property type="match status" value="2"/>
</dbReference>
<evidence type="ECO:0000256" key="3">
    <source>
        <dbReference type="PROSITE-ProRule" id="PRU00703"/>
    </source>
</evidence>
<dbReference type="PANTHER" id="PTHR13780">
    <property type="entry name" value="AMP-ACTIVATED PROTEIN KINASE, GAMMA REGULATORY SUBUNIT"/>
    <property type="match status" value="1"/>
</dbReference>
<evidence type="ECO:0000313" key="5">
    <source>
        <dbReference type="EMBL" id="TPX63411.1"/>
    </source>
</evidence>
<dbReference type="OrthoDB" id="449052at2759"/>
<dbReference type="PROSITE" id="PS51371">
    <property type="entry name" value="CBS"/>
    <property type="match status" value="1"/>
</dbReference>
<dbReference type="InterPro" id="IPR046342">
    <property type="entry name" value="CBS_dom_sf"/>
</dbReference>
<protein>
    <recommendedName>
        <fullName evidence="4">CBS domain-containing protein</fullName>
    </recommendedName>
</protein>
<keyword evidence="1" id="KW-0677">Repeat</keyword>
<evidence type="ECO:0000256" key="1">
    <source>
        <dbReference type="ARBA" id="ARBA00022737"/>
    </source>
</evidence>
<accession>A0A507EHY7</accession>
<evidence type="ECO:0000256" key="2">
    <source>
        <dbReference type="ARBA" id="ARBA00023122"/>
    </source>
</evidence>
<dbReference type="InterPro" id="IPR000644">
    <property type="entry name" value="CBS_dom"/>
</dbReference>
<dbReference type="Pfam" id="PF00571">
    <property type="entry name" value="CBS"/>
    <property type="match status" value="1"/>
</dbReference>
<dbReference type="PANTHER" id="PTHR13780:SF128">
    <property type="entry name" value="CBS DOMAIN-CONTAINING PROTEIN"/>
    <property type="match status" value="1"/>
</dbReference>
<sequence>MLHQATNNDADVLTATKEVFDALSKIPISALLAHKRASQDTNSHPTPSQLISVDESMPLRDVLATLSKHSILAVPVTSHPVKQPEDAGFAGIVSIYDILAWTVFQKMFDSLQSLDPNNGNNFAQQATEYFATPVSELIGCTVESSTSWTLHSTDFVSTLLQMITRPPFHRMLVIDVDAAIESVDVEMDKEGKREGNKRRSCITMVTQMDLLRFVNAHADAIAPFALARLYSIDVADMLGYARRQGRIDQDPKDIRSDGVTVLNSMHVNENGVVVVGSHVTALQAFRVMYVHRVSALAIVSRRGEIVANLSASDLRGITGDMESLQSFLLPVFEFLETRSGKRGFGSLKADQLKCVDREHAFGQAVKTVLEEGIHRVWVQDSAEIPVGVLTVGDMLSLFVPPSHVVSETSF</sequence>
<organism evidence="5 6">
    <name type="scientific">Chytriomyces confervae</name>
    <dbReference type="NCBI Taxonomy" id="246404"/>
    <lineage>
        <taxon>Eukaryota</taxon>
        <taxon>Fungi</taxon>
        <taxon>Fungi incertae sedis</taxon>
        <taxon>Chytridiomycota</taxon>
        <taxon>Chytridiomycota incertae sedis</taxon>
        <taxon>Chytridiomycetes</taxon>
        <taxon>Chytridiales</taxon>
        <taxon>Chytriomycetaceae</taxon>
        <taxon>Chytriomyces</taxon>
    </lineage>
</organism>
<dbReference type="AlphaFoldDB" id="A0A507EHY7"/>
<keyword evidence="2 3" id="KW-0129">CBS domain</keyword>
<keyword evidence="6" id="KW-1185">Reference proteome</keyword>
<proteinExistence type="predicted"/>
<dbReference type="Proteomes" id="UP000320333">
    <property type="component" value="Unassembled WGS sequence"/>
</dbReference>
<dbReference type="EMBL" id="QEAP01000609">
    <property type="protein sequence ID" value="TPX63411.1"/>
    <property type="molecule type" value="Genomic_DNA"/>
</dbReference>
<gene>
    <name evidence="5" type="ORF">CcCBS67573_g08687</name>
</gene>
<evidence type="ECO:0000313" key="6">
    <source>
        <dbReference type="Proteomes" id="UP000320333"/>
    </source>
</evidence>
<evidence type="ECO:0000259" key="4">
    <source>
        <dbReference type="PROSITE" id="PS51371"/>
    </source>
</evidence>
<comment type="caution">
    <text evidence="5">The sequence shown here is derived from an EMBL/GenBank/DDBJ whole genome shotgun (WGS) entry which is preliminary data.</text>
</comment>
<feature type="domain" description="CBS" evidence="4">
    <location>
        <begin position="45"/>
        <end position="110"/>
    </location>
</feature>
<dbReference type="SUPFAM" id="SSF54631">
    <property type="entry name" value="CBS-domain pair"/>
    <property type="match status" value="2"/>
</dbReference>
<dbReference type="STRING" id="246404.A0A507EHY7"/>
<dbReference type="InterPro" id="IPR050511">
    <property type="entry name" value="AMPK_gamma/SDS23_families"/>
</dbReference>
<dbReference type="SMART" id="SM00116">
    <property type="entry name" value="CBS"/>
    <property type="match status" value="3"/>
</dbReference>
<reference evidence="5 6" key="1">
    <citation type="journal article" date="2019" name="Sci. Rep.">
        <title>Comparative genomics of chytrid fungi reveal insights into the obligate biotrophic and pathogenic lifestyle of Synchytrium endobioticum.</title>
        <authorList>
            <person name="van de Vossenberg B.T.L.H."/>
            <person name="Warris S."/>
            <person name="Nguyen H.D.T."/>
            <person name="van Gent-Pelzer M.P.E."/>
            <person name="Joly D.L."/>
            <person name="van de Geest H.C."/>
            <person name="Bonants P.J.M."/>
            <person name="Smith D.S."/>
            <person name="Levesque C.A."/>
            <person name="van der Lee T.A.J."/>
        </authorList>
    </citation>
    <scope>NUCLEOTIDE SEQUENCE [LARGE SCALE GENOMIC DNA]</scope>
    <source>
        <strain evidence="5 6">CBS 675.73</strain>
    </source>
</reference>